<sequence>MQPSPFHVNLPWVDSPFFEQELEKSTLDEATRQQVRHYAEQGYLIIDTELPESTFDRIVELLQPHFESPRLQDAWTITPLVREVAACPKVLDMLRILYRREPFPFQTLNFHVGSQQKTHSDAIHFYSVPERFMCGVWVALEDIDENNGPLHYYPGSHKLPFYDMAAIGIKGSDHVLEYNQYLIYENFVQALMEATGQQKQVFKVKKGQALIWSANLFHGGEPILQPGRSRHSQVTHYFFNDCLYYTPLWSDLPIEKMYMRRPVNILTGKRMGNTYLNESIMDRTGFSQLTAYKKKLEEAVWVLKKNLRK</sequence>
<evidence type="ECO:0000256" key="2">
    <source>
        <dbReference type="ARBA" id="ARBA00023004"/>
    </source>
</evidence>
<dbReference type="Proteomes" id="UP000557307">
    <property type="component" value="Unassembled WGS sequence"/>
</dbReference>
<dbReference type="Gene3D" id="2.60.120.620">
    <property type="entry name" value="q2cbj1_9rhob like domain"/>
    <property type="match status" value="1"/>
</dbReference>
<protein>
    <recommendedName>
        <fullName evidence="5">Phytanoyl-CoA dioxygenase</fullName>
    </recommendedName>
</protein>
<evidence type="ECO:0000313" key="3">
    <source>
        <dbReference type="EMBL" id="MBB5284318.1"/>
    </source>
</evidence>
<dbReference type="AlphaFoldDB" id="A0A840TVY5"/>
<dbReference type="SUPFAM" id="SSF51197">
    <property type="entry name" value="Clavaminate synthase-like"/>
    <property type="match status" value="1"/>
</dbReference>
<accession>A0A840TVY5</accession>
<evidence type="ECO:0000313" key="4">
    <source>
        <dbReference type="Proteomes" id="UP000557307"/>
    </source>
</evidence>
<gene>
    <name evidence="3" type="ORF">HNQ92_002461</name>
</gene>
<keyword evidence="1" id="KW-0479">Metal-binding</keyword>
<dbReference type="RefSeq" id="WP_184174267.1">
    <property type="nucleotide sequence ID" value="NZ_JACHGF010000003.1"/>
</dbReference>
<reference evidence="3 4" key="1">
    <citation type="submission" date="2020-08" db="EMBL/GenBank/DDBJ databases">
        <title>Genomic Encyclopedia of Type Strains, Phase IV (KMG-IV): sequencing the most valuable type-strain genomes for metagenomic binning, comparative biology and taxonomic classification.</title>
        <authorList>
            <person name="Goeker M."/>
        </authorList>
    </citation>
    <scope>NUCLEOTIDE SEQUENCE [LARGE SCALE GENOMIC DNA]</scope>
    <source>
        <strain evidence="3 4">DSM 105074</strain>
    </source>
</reference>
<dbReference type="GO" id="GO:0016706">
    <property type="term" value="F:2-oxoglutarate-dependent dioxygenase activity"/>
    <property type="evidence" value="ECO:0007669"/>
    <property type="project" value="UniProtKB-ARBA"/>
</dbReference>
<evidence type="ECO:0008006" key="5">
    <source>
        <dbReference type="Google" id="ProtNLM"/>
    </source>
</evidence>
<organism evidence="3 4">
    <name type="scientific">Rhabdobacter roseus</name>
    <dbReference type="NCBI Taxonomy" id="1655419"/>
    <lineage>
        <taxon>Bacteria</taxon>
        <taxon>Pseudomonadati</taxon>
        <taxon>Bacteroidota</taxon>
        <taxon>Cytophagia</taxon>
        <taxon>Cytophagales</taxon>
        <taxon>Cytophagaceae</taxon>
        <taxon>Rhabdobacter</taxon>
    </lineage>
</organism>
<keyword evidence="4" id="KW-1185">Reference proteome</keyword>
<dbReference type="EMBL" id="JACHGF010000003">
    <property type="protein sequence ID" value="MBB5284318.1"/>
    <property type="molecule type" value="Genomic_DNA"/>
</dbReference>
<name>A0A840TVY5_9BACT</name>
<dbReference type="Pfam" id="PF05721">
    <property type="entry name" value="PhyH"/>
    <property type="match status" value="1"/>
</dbReference>
<proteinExistence type="predicted"/>
<keyword evidence="2" id="KW-0408">Iron</keyword>
<dbReference type="PANTHER" id="PTHR20883">
    <property type="entry name" value="PHYTANOYL-COA DIOXYGENASE DOMAIN CONTAINING 1"/>
    <property type="match status" value="1"/>
</dbReference>
<evidence type="ECO:0000256" key="1">
    <source>
        <dbReference type="ARBA" id="ARBA00022723"/>
    </source>
</evidence>
<comment type="caution">
    <text evidence="3">The sequence shown here is derived from an EMBL/GenBank/DDBJ whole genome shotgun (WGS) entry which is preliminary data.</text>
</comment>
<dbReference type="InterPro" id="IPR008775">
    <property type="entry name" value="Phytyl_CoA_dOase-like"/>
</dbReference>
<dbReference type="PANTHER" id="PTHR20883:SF15">
    <property type="entry name" value="PHYTANOYL-COA DIOXYGENASE DOMAIN-CONTAINING PROTEIN 1"/>
    <property type="match status" value="1"/>
</dbReference>
<dbReference type="GO" id="GO:0005506">
    <property type="term" value="F:iron ion binding"/>
    <property type="evidence" value="ECO:0007669"/>
    <property type="project" value="UniProtKB-ARBA"/>
</dbReference>